<dbReference type="GO" id="GO:0000398">
    <property type="term" value="P:mRNA splicing, via spliceosome"/>
    <property type="evidence" value="ECO:0007669"/>
    <property type="project" value="InterPro"/>
</dbReference>
<evidence type="ECO:0000313" key="3">
    <source>
        <dbReference type="WBParaSite" id="nRc.2.0.1.t26953-RA"/>
    </source>
</evidence>
<dbReference type="WBParaSite" id="nRc.2.0.1.t26953-RA">
    <property type="protein sequence ID" value="nRc.2.0.1.t26953-RA"/>
    <property type="gene ID" value="nRc.2.0.1.g26953"/>
</dbReference>
<sequence length="344" mass="38782">MIDHNLFTIWLAKEYVLQQFRNYPTSSIWKLKASGNVNLGLVFCIVRDKTFENGGSTKKIKVEEEDISYTKPIDKSIKTEKMDNSVSRNKVKIEAGGPCLGNIKDTATMPDAAKVKELMAQAQKMIEERKKKLNIAPSKINPAQAEQFMVESLQSKSSRLDYLRNRVKASLNNLPLSLSNYQSFEKQQGAPKPLILDETGRTIDNRGHQIQLTQRTPTLKANIRAEKVANFNRAAQEVIQETYENRDEYAAAAYVDPRVPVKAAAREKRKLKFHQPGEFIAQAKKLRAQAKLEKLQQEVSLAAKRTGISSAVKLAMVAPKVAELTDTDVPNIEWWDSVILPGDW</sequence>
<reference evidence="3" key="1">
    <citation type="submission" date="2022-11" db="UniProtKB">
        <authorList>
            <consortium name="WormBaseParasite"/>
        </authorList>
    </citation>
    <scope>IDENTIFICATION</scope>
</reference>
<dbReference type="PANTHER" id="PTHR14212">
    <property type="entry name" value="U4/U6-ASSOCIATED RNA SPLICING FACTOR-RELATED"/>
    <property type="match status" value="1"/>
</dbReference>
<feature type="domain" description="Pre-mRNA-splicing factor 3" evidence="1">
    <location>
        <begin position="253"/>
        <end position="341"/>
    </location>
</feature>
<name>A0A915JLH2_ROMCU</name>
<dbReference type="GO" id="GO:0046540">
    <property type="term" value="C:U4/U6 x U5 tri-snRNP complex"/>
    <property type="evidence" value="ECO:0007669"/>
    <property type="project" value="InterPro"/>
</dbReference>
<keyword evidence="2" id="KW-1185">Reference proteome</keyword>
<dbReference type="AlphaFoldDB" id="A0A915JLH2"/>
<dbReference type="PANTHER" id="PTHR14212:SF0">
    <property type="entry name" value="U4_U6 SMALL NUCLEAR RIBONUCLEOPROTEIN PRP3"/>
    <property type="match status" value="1"/>
</dbReference>
<dbReference type="Proteomes" id="UP000887565">
    <property type="component" value="Unplaced"/>
</dbReference>
<dbReference type="InterPro" id="IPR013881">
    <property type="entry name" value="Pre-mRNA_splic_Prp3_dom"/>
</dbReference>
<accession>A0A915JLH2</accession>
<organism evidence="2 3">
    <name type="scientific">Romanomermis culicivorax</name>
    <name type="common">Nematode worm</name>
    <dbReference type="NCBI Taxonomy" id="13658"/>
    <lineage>
        <taxon>Eukaryota</taxon>
        <taxon>Metazoa</taxon>
        <taxon>Ecdysozoa</taxon>
        <taxon>Nematoda</taxon>
        <taxon>Enoplea</taxon>
        <taxon>Dorylaimia</taxon>
        <taxon>Mermithida</taxon>
        <taxon>Mermithoidea</taxon>
        <taxon>Mermithidae</taxon>
        <taxon>Romanomermis</taxon>
    </lineage>
</organism>
<dbReference type="InterPro" id="IPR027104">
    <property type="entry name" value="Prp3"/>
</dbReference>
<dbReference type="Pfam" id="PF08572">
    <property type="entry name" value="PRP3"/>
    <property type="match status" value="1"/>
</dbReference>
<proteinExistence type="predicted"/>
<evidence type="ECO:0000313" key="2">
    <source>
        <dbReference type="Proteomes" id="UP000887565"/>
    </source>
</evidence>
<evidence type="ECO:0000259" key="1">
    <source>
        <dbReference type="Pfam" id="PF08572"/>
    </source>
</evidence>
<protein>
    <submittedName>
        <fullName evidence="3">Pre-mRNA-splicing factor 3 domain-containing protein</fullName>
    </submittedName>
</protein>